<dbReference type="InterPro" id="IPR013783">
    <property type="entry name" value="Ig-like_fold"/>
</dbReference>
<proteinExistence type="inferred from homology"/>
<keyword evidence="10 21" id="KW-1133">Transmembrane helix</keyword>
<evidence type="ECO:0000259" key="23">
    <source>
        <dbReference type="PROSITE" id="PS50104"/>
    </source>
</evidence>
<dbReference type="GO" id="GO:0016787">
    <property type="term" value="F:hydrolase activity"/>
    <property type="evidence" value="ECO:0007669"/>
    <property type="project" value="UniProtKB-KW"/>
</dbReference>
<evidence type="ECO:0000256" key="14">
    <source>
        <dbReference type="ARBA" id="ARBA00023170"/>
    </source>
</evidence>
<evidence type="ECO:0000256" key="12">
    <source>
        <dbReference type="ARBA" id="ARBA00023136"/>
    </source>
</evidence>
<dbReference type="Gene3D" id="2.60.40.10">
    <property type="entry name" value="Immunoglobulins"/>
    <property type="match status" value="3"/>
</dbReference>
<dbReference type="SMART" id="SM00409">
    <property type="entry name" value="IG"/>
    <property type="match status" value="3"/>
</dbReference>
<feature type="transmembrane region" description="Helical" evidence="21">
    <location>
        <begin position="355"/>
        <end position="380"/>
    </location>
</feature>
<dbReference type="OrthoDB" id="6132459at2759"/>
<evidence type="ECO:0000256" key="15">
    <source>
        <dbReference type="ARBA" id="ARBA00023180"/>
    </source>
</evidence>
<feature type="domain" description="Ig-like" evidence="24">
    <location>
        <begin position="162"/>
        <end position="234"/>
    </location>
</feature>
<dbReference type="GO" id="GO:0016020">
    <property type="term" value="C:membrane"/>
    <property type="evidence" value="ECO:0007669"/>
    <property type="project" value="UniProtKB-SubCell"/>
</dbReference>
<keyword evidence="13" id="KW-1015">Disulfide bond</keyword>
<protein>
    <recommendedName>
        <fullName evidence="19">Soluble interferon alpha/beta receptor OPG204</fullName>
    </recommendedName>
</protein>
<comment type="subunit">
    <text evidence="18">Interacts with host IFNA1.</text>
</comment>
<sequence>MPVEHTVGPLEGKMTCIWLMVGLTALMQGQSEANAGSCKDLGVDFHRFFVAEGEAMVLSCTLLDPLILKSFAGSEYNISWYKNETGEEYTSGESTISAQNELLWFLPASLTDNGHYVCVLRNSVNCIKQAIFVNVHEERRNHCIHDSLVYLQQLKTLPNGNIICSDVKTFIERSEAHTIHWYKECKAIQNDDKFISYGNKLLVQRVSLEDIGIYTCEITFRLNGTEYKATRTIDLNVIDDYYLQPLVVSPSNNTIETRLGSYFSVYCEVFIGDLPASPLSNIYWVVNETEFIDPSRFTAGNMSEKPVSGGKLQQVQLIITEVKEIDFYTNFSCHVISGKGHSVGYFRLKPSRPSFLVHVGVFFSIILVFTIISAVIYKFFKIDIILWYRKSCHLIRKKQESDGKTYDAYVVYSKNNPWAPSNKAAQFALQILPHVLEKKCGYKLFIFGRDELPGEAVTDVVLKNIQKSRRLIFIYASKLYDEEDPLVLFELHTGLYDALICNKVKVILIELEVIRDYSGFPESVKYFKEKQGAVHWKGSFTGKYMSPSTRFWKQVRYLMPMIEEKQSDKNNFSLSV</sequence>
<dbReference type="SUPFAM" id="SSF48726">
    <property type="entry name" value="Immunoglobulin"/>
    <property type="match status" value="2"/>
</dbReference>
<keyword evidence="9" id="KW-0945">Host-virus interaction</keyword>
<dbReference type="GO" id="GO:0004908">
    <property type="term" value="F:interleukin-1 receptor activity"/>
    <property type="evidence" value="ECO:0007669"/>
    <property type="project" value="InterPro"/>
</dbReference>
<dbReference type="GeneTree" id="ENSGT01090000259985"/>
<keyword evidence="8" id="KW-0378">Hydrolase</keyword>
<dbReference type="FunFam" id="2.60.40.10:FF:000188">
    <property type="entry name" value="Interleukin-1 receptor accessory protein-like 1"/>
    <property type="match status" value="1"/>
</dbReference>
<dbReference type="SUPFAM" id="SSF52200">
    <property type="entry name" value="Toll/Interleukin receptor TIR domain"/>
    <property type="match status" value="1"/>
</dbReference>
<evidence type="ECO:0000259" key="24">
    <source>
        <dbReference type="PROSITE" id="PS50835"/>
    </source>
</evidence>
<keyword evidence="17" id="KW-0393">Immunoglobulin domain</keyword>
<evidence type="ECO:0000256" key="4">
    <source>
        <dbReference type="ARBA" id="ARBA00022632"/>
    </source>
</evidence>
<evidence type="ECO:0000256" key="11">
    <source>
        <dbReference type="ARBA" id="ARBA00023027"/>
    </source>
</evidence>
<evidence type="ECO:0000256" key="3">
    <source>
        <dbReference type="ARBA" id="ARBA00022518"/>
    </source>
</evidence>
<dbReference type="FunFam" id="3.40.50.10140:FF:000002">
    <property type="entry name" value="Interleukin 1 receptor accessory protein"/>
    <property type="match status" value="1"/>
</dbReference>
<evidence type="ECO:0000256" key="8">
    <source>
        <dbReference type="ARBA" id="ARBA00022801"/>
    </source>
</evidence>
<comment type="similarity">
    <text evidence="2">Belongs to the interleukin-1 receptor family.</text>
</comment>
<dbReference type="PROSITE" id="PS50104">
    <property type="entry name" value="TIR"/>
    <property type="match status" value="1"/>
</dbReference>
<dbReference type="Pfam" id="PF01582">
    <property type="entry name" value="TIR"/>
    <property type="match status" value="1"/>
</dbReference>
<dbReference type="PRINTS" id="PR01537">
    <property type="entry name" value="INTRLKN1R1F"/>
</dbReference>
<dbReference type="InterPro" id="IPR003598">
    <property type="entry name" value="Ig_sub2"/>
</dbReference>
<dbReference type="Ensembl" id="ENSECRT00000007047.1">
    <property type="protein sequence ID" value="ENSECRP00000006935.1"/>
    <property type="gene ID" value="ENSECRG00000004631.1"/>
</dbReference>
<evidence type="ECO:0000256" key="16">
    <source>
        <dbReference type="ARBA" id="ARBA00023258"/>
    </source>
</evidence>
<evidence type="ECO:0000256" key="7">
    <source>
        <dbReference type="ARBA" id="ARBA00022737"/>
    </source>
</evidence>
<keyword evidence="5 21" id="KW-0812">Transmembrane</keyword>
<dbReference type="InterPro" id="IPR036179">
    <property type="entry name" value="Ig-like_dom_sf"/>
</dbReference>
<keyword evidence="3" id="KW-0244">Early protein</keyword>
<evidence type="ECO:0000256" key="22">
    <source>
        <dbReference type="SAM" id="SignalP"/>
    </source>
</evidence>
<evidence type="ECO:0000256" key="9">
    <source>
        <dbReference type="ARBA" id="ARBA00022830"/>
    </source>
</evidence>
<comment type="function">
    <text evidence="20">Counteracts the antiviral effects of host IFN-alpha/beta and key IFN-inducible proteins involved in viral RNA degradation suxh as host OAS1. Acts as a soluble IFN-alpha receptor and thus inhibits the interaction between host IFN-alpha and its receptor.</text>
</comment>
<evidence type="ECO:0000256" key="17">
    <source>
        <dbReference type="ARBA" id="ARBA00023319"/>
    </source>
</evidence>
<dbReference type="SMART" id="SM00408">
    <property type="entry name" value="IGc2"/>
    <property type="match status" value="2"/>
</dbReference>
<keyword evidence="15" id="KW-0325">Glycoprotein</keyword>
<evidence type="ECO:0000256" key="1">
    <source>
        <dbReference type="ARBA" id="ARBA00004479"/>
    </source>
</evidence>
<evidence type="ECO:0000256" key="20">
    <source>
        <dbReference type="ARBA" id="ARBA00045444"/>
    </source>
</evidence>
<evidence type="ECO:0000256" key="5">
    <source>
        <dbReference type="ARBA" id="ARBA00022692"/>
    </source>
</evidence>
<evidence type="ECO:0000256" key="10">
    <source>
        <dbReference type="ARBA" id="ARBA00022989"/>
    </source>
</evidence>
<dbReference type="AlphaFoldDB" id="A0A8C4RUE6"/>
<evidence type="ECO:0000256" key="6">
    <source>
        <dbReference type="ARBA" id="ARBA00022729"/>
    </source>
</evidence>
<dbReference type="PROSITE" id="PS50835">
    <property type="entry name" value="IG_LIKE"/>
    <property type="match status" value="2"/>
</dbReference>
<keyword evidence="12 21" id="KW-0472">Membrane</keyword>
<keyword evidence="11" id="KW-0520">NAD</keyword>
<dbReference type="PRINTS" id="PR01536">
    <property type="entry name" value="INTRLKN1R12F"/>
</dbReference>
<dbReference type="InterPro" id="IPR000157">
    <property type="entry name" value="TIR_dom"/>
</dbReference>
<keyword evidence="6 22" id="KW-0732">Signal</keyword>
<evidence type="ECO:0000256" key="19">
    <source>
        <dbReference type="ARBA" id="ARBA00041012"/>
    </source>
</evidence>
<dbReference type="SMART" id="SM00255">
    <property type="entry name" value="TIR"/>
    <property type="match status" value="1"/>
</dbReference>
<dbReference type="InterPro" id="IPR035897">
    <property type="entry name" value="Toll_tir_struct_dom_sf"/>
</dbReference>
<comment type="subcellular location">
    <subcellularLocation>
        <location evidence="1">Membrane</location>
        <topology evidence="1">Single-pass type I membrane protein</topology>
    </subcellularLocation>
</comment>
<evidence type="ECO:0000256" key="2">
    <source>
        <dbReference type="ARBA" id="ARBA00009752"/>
    </source>
</evidence>
<dbReference type="PANTHER" id="PTHR11890:SF44">
    <property type="entry name" value="X-LINKED INTERLEUKIN-1 RECEPTOR ACCESSORY PROTEIN-LIKE 2"/>
    <property type="match status" value="1"/>
</dbReference>
<reference evidence="25" key="1">
    <citation type="submission" date="2021-06" db="EMBL/GenBank/DDBJ databases">
        <authorList>
            <consortium name="Wellcome Sanger Institute Data Sharing"/>
        </authorList>
    </citation>
    <scope>NUCLEOTIDE SEQUENCE [LARGE SCALE GENOMIC DNA]</scope>
</reference>
<evidence type="ECO:0000256" key="21">
    <source>
        <dbReference type="SAM" id="Phobius"/>
    </source>
</evidence>
<dbReference type="InterPro" id="IPR015621">
    <property type="entry name" value="IL-1_rcpt_fam"/>
</dbReference>
<dbReference type="InterPro" id="IPR003599">
    <property type="entry name" value="Ig_sub"/>
</dbReference>
<feature type="domain" description="Ig-like" evidence="24">
    <location>
        <begin position="50"/>
        <end position="134"/>
    </location>
</feature>
<dbReference type="PANTHER" id="PTHR11890">
    <property type="entry name" value="INTERLEUKIN-1 RECEPTOR FAMILY MEMBER"/>
    <property type="match status" value="1"/>
</dbReference>
<keyword evidence="14" id="KW-0675">Receptor</keyword>
<keyword evidence="26" id="KW-1185">Reference proteome</keyword>
<evidence type="ECO:0000313" key="25">
    <source>
        <dbReference type="Ensembl" id="ENSECRP00000006935.1"/>
    </source>
</evidence>
<dbReference type="InterPro" id="IPR004074">
    <property type="entry name" value="IL-1_rcpt_I/II-typ"/>
</dbReference>
<accession>A0A8C4RUE6</accession>
<feature type="signal peptide" evidence="22">
    <location>
        <begin position="1"/>
        <end position="31"/>
    </location>
</feature>
<keyword evidence="7" id="KW-0677">Repeat</keyword>
<reference evidence="25" key="3">
    <citation type="submission" date="2025-09" db="UniProtKB">
        <authorList>
            <consortium name="Ensembl"/>
        </authorList>
    </citation>
    <scope>IDENTIFICATION</scope>
</reference>
<name>A0A8C4RUE6_ERPCA</name>
<evidence type="ECO:0000256" key="13">
    <source>
        <dbReference type="ARBA" id="ARBA00023157"/>
    </source>
</evidence>
<dbReference type="Proteomes" id="UP000694620">
    <property type="component" value="Chromosome 4"/>
</dbReference>
<feature type="chain" id="PRO_5034579630" description="Soluble interferon alpha/beta receptor OPG204" evidence="22">
    <location>
        <begin position="32"/>
        <end position="576"/>
    </location>
</feature>
<keyword evidence="4" id="KW-1090">Inhibition of host innate immune response by virus</keyword>
<keyword evidence="9" id="KW-0899">Viral immunoevasion</keyword>
<reference evidence="25" key="2">
    <citation type="submission" date="2025-08" db="UniProtKB">
        <authorList>
            <consortium name="Ensembl"/>
        </authorList>
    </citation>
    <scope>IDENTIFICATION</scope>
</reference>
<organism evidence="25 26">
    <name type="scientific">Erpetoichthys calabaricus</name>
    <name type="common">Rope fish</name>
    <name type="synonym">Calamoichthys calabaricus</name>
    <dbReference type="NCBI Taxonomy" id="27687"/>
    <lineage>
        <taxon>Eukaryota</taxon>
        <taxon>Metazoa</taxon>
        <taxon>Chordata</taxon>
        <taxon>Craniata</taxon>
        <taxon>Vertebrata</taxon>
        <taxon>Euteleostomi</taxon>
        <taxon>Actinopterygii</taxon>
        <taxon>Polypteriformes</taxon>
        <taxon>Polypteridae</taxon>
        <taxon>Erpetoichthys</taxon>
    </lineage>
</organism>
<evidence type="ECO:0000313" key="26">
    <source>
        <dbReference type="Proteomes" id="UP000694620"/>
    </source>
</evidence>
<gene>
    <name evidence="25" type="primary">IL1RL2</name>
    <name evidence="25" type="synonym">LOC114650764</name>
</gene>
<evidence type="ECO:0000256" key="18">
    <source>
        <dbReference type="ARBA" id="ARBA00038761"/>
    </source>
</evidence>
<feature type="domain" description="TIR" evidence="23">
    <location>
        <begin position="404"/>
        <end position="559"/>
    </location>
</feature>
<keyword evidence="9" id="KW-1114">Inhibition of host interferon signaling pathway by virus</keyword>
<dbReference type="InterPro" id="IPR007110">
    <property type="entry name" value="Ig-like_dom"/>
</dbReference>
<keyword evidence="16" id="KW-0922">Interferon antiviral system evasion</keyword>
<dbReference type="Gene3D" id="3.40.50.10140">
    <property type="entry name" value="Toll/interleukin-1 receptor homology (TIR) domain"/>
    <property type="match status" value="1"/>
</dbReference>